<sequence length="63" mass="6941">MLSPLKFFDDFIEHCDSFYVAPRRSALAGCPEPRVRGVLCHSSATRPACRAGMTQSSAARPDR</sequence>
<protein>
    <submittedName>
        <fullName evidence="1">Uncharacterized protein</fullName>
    </submittedName>
</protein>
<evidence type="ECO:0000313" key="2">
    <source>
        <dbReference type="Proteomes" id="UP000013966"/>
    </source>
</evidence>
<proteinExistence type="predicted"/>
<reference evidence="1 2" key="2">
    <citation type="journal article" date="2018" name="Int. J. Syst. Evol. Microbiol.">
        <title>Burkholderia insecticola sp. nov., a gut symbiotic bacterium of the bean bug Riptortus pedestris.</title>
        <authorList>
            <person name="Takeshita K."/>
            <person name="Tamaki H."/>
            <person name="Ohbayashi T."/>
            <person name="Meng X.-Y."/>
            <person name="Sone T."/>
            <person name="Mitani Y."/>
            <person name="Peeters C."/>
            <person name="Kikuchi Y."/>
            <person name="Vandamme P."/>
        </authorList>
    </citation>
    <scope>NUCLEOTIDE SEQUENCE [LARGE SCALE GENOMIC DNA]</scope>
    <source>
        <strain evidence="1">RPE64</strain>
    </source>
</reference>
<dbReference type="PATRIC" id="fig|758793.3.peg.1761"/>
<dbReference type="EMBL" id="AP013058">
    <property type="protein sequence ID" value="BAN23511.1"/>
    <property type="molecule type" value="Genomic_DNA"/>
</dbReference>
<dbReference type="KEGG" id="buo:BRPE64_ACDS17570"/>
<dbReference type="HOGENOM" id="CLU_2877123_0_0_4"/>
<name>R4WX25_9BURK</name>
<gene>
    <name evidence="1" type="ORF">BRPE64_ACDS17570</name>
</gene>
<evidence type="ECO:0000313" key="1">
    <source>
        <dbReference type="EMBL" id="BAN23511.1"/>
    </source>
</evidence>
<keyword evidence="2" id="KW-1185">Reference proteome</keyword>
<dbReference type="Proteomes" id="UP000013966">
    <property type="component" value="Chromosome 1"/>
</dbReference>
<accession>R4WX25</accession>
<reference evidence="1 2" key="1">
    <citation type="journal article" date="2013" name="Genome Announc.">
        <title>Complete Genome Sequence of Burkholderia sp. Strain RPE64, Bacterial Symbiont of the Bean Bug Riptortus pedestris.</title>
        <authorList>
            <person name="Shibata T.F."/>
            <person name="Maeda T."/>
            <person name="Nikoh N."/>
            <person name="Yamaguchi K."/>
            <person name="Oshima K."/>
            <person name="Hattori M."/>
            <person name="Nishiyama T."/>
            <person name="Hasebe M."/>
            <person name="Fukatsu T."/>
            <person name="Kikuchi Y."/>
            <person name="Shigenobu S."/>
        </authorList>
    </citation>
    <scope>NUCLEOTIDE SEQUENCE [LARGE SCALE GENOMIC DNA]</scope>
</reference>
<dbReference type="AlphaFoldDB" id="R4WX25"/>
<organism evidence="1 2">
    <name type="scientific">Caballeronia insecticola</name>
    <dbReference type="NCBI Taxonomy" id="758793"/>
    <lineage>
        <taxon>Bacteria</taxon>
        <taxon>Pseudomonadati</taxon>
        <taxon>Pseudomonadota</taxon>
        <taxon>Betaproteobacteria</taxon>
        <taxon>Burkholderiales</taxon>
        <taxon>Burkholderiaceae</taxon>
        <taxon>Caballeronia</taxon>
    </lineage>
</organism>